<dbReference type="OrthoDB" id="6510601at2759"/>
<dbReference type="InterPro" id="IPR047565">
    <property type="entry name" value="Alpha-macroglob_thiol-ester_cl"/>
</dbReference>
<dbReference type="STRING" id="1965070.A0A443Q699"/>
<feature type="non-terminal residue" evidence="5">
    <location>
        <position position="279"/>
    </location>
</feature>
<dbReference type="InterPro" id="IPR019742">
    <property type="entry name" value="MacrogloblnA2_CS"/>
</dbReference>
<dbReference type="InterPro" id="IPR050473">
    <property type="entry name" value="A2M/Complement_sys"/>
</dbReference>
<evidence type="ECO:0000259" key="4">
    <source>
        <dbReference type="SMART" id="SM01360"/>
    </source>
</evidence>
<sequence length="279" mass="31399">MPYSRLSAARTSNVFQPTKVRKIFPETWIFDVFETDKDGLLSVTRAIPDTITTWFVSAIAVNNQTGLGVTESRTAINVFKQFFIKLNLPYSIIRGETLALEVVVFNYYKTDEEANIIIYNQKDEFLINSLSENNEIGNNLGMKMQTIIVPRNSGESAVFEITPKRVGLIDINVRANTMRAYDVVFEKLLVKPEGETVYQNAANLVMLNASRTSYNRTFDINLPQIFVPDSERISVSVIGDMLGAAITNIDDLLRVPYGCGEQNMVNFVPNIVALNYLTK</sequence>
<dbReference type="GO" id="GO:0005615">
    <property type="term" value="C:extracellular space"/>
    <property type="evidence" value="ECO:0007669"/>
    <property type="project" value="InterPro"/>
</dbReference>
<keyword evidence="6" id="KW-1185">Reference proteome</keyword>
<dbReference type="AlphaFoldDB" id="A0A443Q699"/>
<gene>
    <name evidence="5" type="ORF">B4U79_09869</name>
</gene>
<dbReference type="EMBL" id="NCKU01020814">
    <property type="protein sequence ID" value="RWR98570.1"/>
    <property type="molecule type" value="Genomic_DNA"/>
</dbReference>
<proteinExistence type="predicted"/>
<dbReference type="Gene3D" id="2.20.130.20">
    <property type="match status" value="1"/>
</dbReference>
<dbReference type="Proteomes" id="UP000285301">
    <property type="component" value="Unassembled WGS sequence"/>
</dbReference>
<protein>
    <submittedName>
        <fullName evidence="5">CD109 antigen-like protein</fullName>
    </submittedName>
</protein>
<dbReference type="SMART" id="SM01360">
    <property type="entry name" value="A2M"/>
    <property type="match status" value="1"/>
</dbReference>
<evidence type="ECO:0000256" key="2">
    <source>
        <dbReference type="ARBA" id="ARBA00022966"/>
    </source>
</evidence>
<keyword evidence="1" id="KW-0732">Signal</keyword>
<dbReference type="PANTHER" id="PTHR11412:SF136">
    <property type="entry name" value="CD109 ANTIGEN"/>
    <property type="match status" value="1"/>
</dbReference>
<name>A0A443Q699_9ACAR</name>
<reference evidence="5 6" key="1">
    <citation type="journal article" date="2018" name="Gigascience">
        <title>Genomes of trombidid mites reveal novel predicted allergens and laterally-transferred genes associated with secondary metabolism.</title>
        <authorList>
            <person name="Dong X."/>
            <person name="Chaisiri K."/>
            <person name="Xia D."/>
            <person name="Armstrong S.D."/>
            <person name="Fang Y."/>
            <person name="Donnelly M.J."/>
            <person name="Kadowaki T."/>
            <person name="McGarry J.W."/>
            <person name="Darby A.C."/>
            <person name="Makepeace B.L."/>
        </authorList>
    </citation>
    <scope>NUCLEOTIDE SEQUENCE [LARGE SCALE GENOMIC DNA]</scope>
    <source>
        <strain evidence="5">UoL-WK</strain>
    </source>
</reference>
<evidence type="ECO:0000256" key="1">
    <source>
        <dbReference type="ARBA" id="ARBA00022729"/>
    </source>
</evidence>
<dbReference type="SUPFAM" id="SSF48239">
    <property type="entry name" value="Terpenoid cyclases/Protein prenyltransferases"/>
    <property type="match status" value="1"/>
</dbReference>
<evidence type="ECO:0000313" key="6">
    <source>
        <dbReference type="Proteomes" id="UP000285301"/>
    </source>
</evidence>
<accession>A0A443Q699</accession>
<dbReference type="InterPro" id="IPR011626">
    <property type="entry name" value="Alpha-macroglobulin_TED"/>
</dbReference>
<keyword evidence="3" id="KW-1015">Disulfide bond</keyword>
<keyword evidence="2" id="KW-0882">Thioester bond</keyword>
<feature type="domain" description="Alpha-2-macroglobulin" evidence="4">
    <location>
        <begin position="27"/>
        <end position="118"/>
    </location>
</feature>
<dbReference type="SMART" id="SM01419">
    <property type="entry name" value="Thiol-ester_cl"/>
    <property type="match status" value="1"/>
</dbReference>
<dbReference type="Pfam" id="PF07678">
    <property type="entry name" value="TED_complement"/>
    <property type="match status" value="1"/>
</dbReference>
<dbReference type="Gene3D" id="1.50.10.20">
    <property type="match status" value="1"/>
</dbReference>
<organism evidence="5 6">
    <name type="scientific">Dinothrombium tinctorium</name>
    <dbReference type="NCBI Taxonomy" id="1965070"/>
    <lineage>
        <taxon>Eukaryota</taxon>
        <taxon>Metazoa</taxon>
        <taxon>Ecdysozoa</taxon>
        <taxon>Arthropoda</taxon>
        <taxon>Chelicerata</taxon>
        <taxon>Arachnida</taxon>
        <taxon>Acari</taxon>
        <taxon>Acariformes</taxon>
        <taxon>Trombidiformes</taxon>
        <taxon>Prostigmata</taxon>
        <taxon>Anystina</taxon>
        <taxon>Parasitengona</taxon>
        <taxon>Trombidioidea</taxon>
        <taxon>Trombidiidae</taxon>
        <taxon>Dinothrombium</taxon>
    </lineage>
</organism>
<dbReference type="InterPro" id="IPR008930">
    <property type="entry name" value="Terpenoid_cyclase/PrenylTrfase"/>
</dbReference>
<evidence type="ECO:0000313" key="5">
    <source>
        <dbReference type="EMBL" id="RWR98570.1"/>
    </source>
</evidence>
<dbReference type="PROSITE" id="PS00477">
    <property type="entry name" value="ALPHA_2_MACROGLOBULIN"/>
    <property type="match status" value="1"/>
</dbReference>
<dbReference type="InterPro" id="IPR013783">
    <property type="entry name" value="Ig-like_fold"/>
</dbReference>
<dbReference type="GO" id="GO:0004866">
    <property type="term" value="F:endopeptidase inhibitor activity"/>
    <property type="evidence" value="ECO:0007669"/>
    <property type="project" value="InterPro"/>
</dbReference>
<dbReference type="InterPro" id="IPR001599">
    <property type="entry name" value="Macroglobln_a2"/>
</dbReference>
<evidence type="ECO:0000256" key="3">
    <source>
        <dbReference type="ARBA" id="ARBA00023157"/>
    </source>
</evidence>
<dbReference type="Gene3D" id="2.60.40.10">
    <property type="entry name" value="Immunoglobulins"/>
    <property type="match status" value="1"/>
</dbReference>
<dbReference type="PANTHER" id="PTHR11412">
    <property type="entry name" value="MACROGLOBULIN / COMPLEMENT"/>
    <property type="match status" value="1"/>
</dbReference>
<dbReference type="Pfam" id="PF00207">
    <property type="entry name" value="A2M"/>
    <property type="match status" value="1"/>
</dbReference>
<comment type="caution">
    <text evidence="5">The sequence shown here is derived from an EMBL/GenBank/DDBJ whole genome shotgun (WGS) entry which is preliminary data.</text>
</comment>